<evidence type="ECO:0000313" key="1">
    <source>
        <dbReference type="EMBL" id="KAF9666685.1"/>
    </source>
</evidence>
<reference evidence="1 2" key="1">
    <citation type="submission" date="2020-10" db="EMBL/GenBank/DDBJ databases">
        <title>Plant Genome Project.</title>
        <authorList>
            <person name="Zhang R.-G."/>
        </authorList>
    </citation>
    <scope>NUCLEOTIDE SEQUENCE [LARGE SCALE GENOMIC DNA]</scope>
    <source>
        <strain evidence="1">FAFU-HL-1</strain>
        <tissue evidence="1">Leaf</tissue>
    </source>
</reference>
<dbReference type="AlphaFoldDB" id="A0A835JGB7"/>
<dbReference type="Proteomes" id="UP000657918">
    <property type="component" value="Chromosome 16"/>
</dbReference>
<comment type="caution">
    <text evidence="1">The sequence shown here is derived from an EMBL/GenBank/DDBJ whole genome shotgun (WGS) entry which is preliminary data.</text>
</comment>
<proteinExistence type="predicted"/>
<accession>A0A835JGB7</accession>
<protein>
    <submittedName>
        <fullName evidence="1">Uncharacterized protein</fullName>
    </submittedName>
</protein>
<evidence type="ECO:0000313" key="2">
    <source>
        <dbReference type="Proteomes" id="UP000657918"/>
    </source>
</evidence>
<sequence length="153" mass="16627">MSSNGHLIVYSGATLIKTTVINAVGLTIRPDLRHAKDCAKPNARDLSGHCTIGDIALELEEDLRRESLLLLCSIGSPGSSKSNNGSRKLAIPFYHSHTKAGVALTDAQAEERLHHGTTTSAAYNLTRYENHRQPLSDGMACTSNVQSFPDRHY</sequence>
<keyword evidence="2" id="KW-1185">Reference proteome</keyword>
<dbReference type="EMBL" id="JADGMS010000016">
    <property type="protein sequence ID" value="KAF9666685.1"/>
    <property type="molecule type" value="Genomic_DNA"/>
</dbReference>
<name>A0A835JGB7_9ROSI</name>
<gene>
    <name evidence="1" type="ORF">SADUNF_Sadunf16G0254500</name>
</gene>
<organism evidence="1 2">
    <name type="scientific">Salix dunnii</name>
    <dbReference type="NCBI Taxonomy" id="1413687"/>
    <lineage>
        <taxon>Eukaryota</taxon>
        <taxon>Viridiplantae</taxon>
        <taxon>Streptophyta</taxon>
        <taxon>Embryophyta</taxon>
        <taxon>Tracheophyta</taxon>
        <taxon>Spermatophyta</taxon>
        <taxon>Magnoliopsida</taxon>
        <taxon>eudicotyledons</taxon>
        <taxon>Gunneridae</taxon>
        <taxon>Pentapetalae</taxon>
        <taxon>rosids</taxon>
        <taxon>fabids</taxon>
        <taxon>Malpighiales</taxon>
        <taxon>Salicaceae</taxon>
        <taxon>Saliceae</taxon>
        <taxon>Salix</taxon>
    </lineage>
</organism>